<gene>
    <name evidence="10" type="ORF">SAMN02194393_03644</name>
</gene>
<dbReference type="InterPro" id="IPR023090">
    <property type="entry name" value="UPF0702_alpha/beta_dom_sf"/>
</dbReference>
<evidence type="ECO:0000259" key="8">
    <source>
        <dbReference type="Pfam" id="PF04239"/>
    </source>
</evidence>
<evidence type="ECO:0000256" key="6">
    <source>
        <dbReference type="ARBA" id="ARBA00023136"/>
    </source>
</evidence>
<sequence>MKYLDTVMELVIGFMALFIITKMIGKRQISQITPFDFISAIVLGELLGNAIYDKEIGLLYIISTLLLWGVLMVLVELITQKFRKTRGFLEGNPSIVIRQGLIDRKELNKNKIDINELLNMLRQKDVFSVREVEYGILEADGKMSVLKKSKYTQPTIEDLGLTKKPSYLPFALIIDGEIVLDNLKNSGFDEKWLQIQLNNQGFDRAKDIFYAEWKQDEGMHIVPMKEKA</sequence>
<accession>A0A1T5M0C6</accession>
<dbReference type="STRING" id="36842.SAMN02194393_03644"/>
<dbReference type="RefSeq" id="WP_079493503.1">
    <property type="nucleotide sequence ID" value="NZ_FUZT01000009.1"/>
</dbReference>
<protein>
    <submittedName>
        <fullName evidence="10">Uncharacterized membrane protein YcaP, DUF421 family</fullName>
    </submittedName>
</protein>
<dbReference type="InterPro" id="IPR007353">
    <property type="entry name" value="DUF421"/>
</dbReference>
<comment type="similarity">
    <text evidence="2">Belongs to the UPF0702 family.</text>
</comment>
<dbReference type="OrthoDB" id="9778331at2"/>
<keyword evidence="6 7" id="KW-0472">Membrane</keyword>
<dbReference type="Proteomes" id="UP000190285">
    <property type="component" value="Unassembled WGS sequence"/>
</dbReference>
<evidence type="ECO:0000259" key="9">
    <source>
        <dbReference type="Pfam" id="PF20730"/>
    </source>
</evidence>
<dbReference type="Gene3D" id="3.30.240.20">
    <property type="entry name" value="bsu07140 like domains"/>
    <property type="match status" value="2"/>
</dbReference>
<evidence type="ECO:0000313" key="11">
    <source>
        <dbReference type="Proteomes" id="UP000190285"/>
    </source>
</evidence>
<dbReference type="Pfam" id="PF04239">
    <property type="entry name" value="DUF421"/>
    <property type="match status" value="1"/>
</dbReference>
<evidence type="ECO:0000256" key="2">
    <source>
        <dbReference type="ARBA" id="ARBA00006448"/>
    </source>
</evidence>
<feature type="transmembrane region" description="Helical" evidence="7">
    <location>
        <begin position="6"/>
        <end position="25"/>
    </location>
</feature>
<dbReference type="PANTHER" id="PTHR34582">
    <property type="entry name" value="UPF0702 TRANSMEMBRANE PROTEIN YCAP"/>
    <property type="match status" value="1"/>
</dbReference>
<proteinExistence type="inferred from homology"/>
<evidence type="ECO:0000313" key="10">
    <source>
        <dbReference type="EMBL" id="SKC81672.1"/>
    </source>
</evidence>
<feature type="domain" description="YetF-like N-terminal transmembrane" evidence="9">
    <location>
        <begin position="3"/>
        <end position="78"/>
    </location>
</feature>
<keyword evidence="4 7" id="KW-0812">Transmembrane</keyword>
<evidence type="ECO:0000256" key="4">
    <source>
        <dbReference type="ARBA" id="ARBA00022692"/>
    </source>
</evidence>
<dbReference type="InterPro" id="IPR048454">
    <property type="entry name" value="YetF_N"/>
</dbReference>
<evidence type="ECO:0000256" key="1">
    <source>
        <dbReference type="ARBA" id="ARBA00004651"/>
    </source>
</evidence>
<evidence type="ECO:0000256" key="3">
    <source>
        <dbReference type="ARBA" id="ARBA00022475"/>
    </source>
</evidence>
<evidence type="ECO:0000256" key="5">
    <source>
        <dbReference type="ARBA" id="ARBA00022989"/>
    </source>
</evidence>
<keyword evidence="3" id="KW-1003">Cell membrane</keyword>
<dbReference type="AlphaFoldDB" id="A0A1T5M0C6"/>
<comment type="subcellular location">
    <subcellularLocation>
        <location evidence="1">Cell membrane</location>
        <topology evidence="1">Multi-pass membrane protein</topology>
    </subcellularLocation>
</comment>
<reference evidence="10 11" key="1">
    <citation type="submission" date="2017-02" db="EMBL/GenBank/DDBJ databases">
        <authorList>
            <person name="Peterson S.W."/>
        </authorList>
    </citation>
    <scope>NUCLEOTIDE SEQUENCE [LARGE SCALE GENOMIC DNA]</scope>
    <source>
        <strain evidence="10 11">M1</strain>
    </source>
</reference>
<evidence type="ECO:0000256" key="7">
    <source>
        <dbReference type="SAM" id="Phobius"/>
    </source>
</evidence>
<feature type="transmembrane region" description="Helical" evidence="7">
    <location>
        <begin position="58"/>
        <end position="78"/>
    </location>
</feature>
<keyword evidence="5 7" id="KW-1133">Transmembrane helix</keyword>
<dbReference type="GO" id="GO:0005886">
    <property type="term" value="C:plasma membrane"/>
    <property type="evidence" value="ECO:0007669"/>
    <property type="project" value="UniProtKB-SubCell"/>
</dbReference>
<dbReference type="Pfam" id="PF20730">
    <property type="entry name" value="YetF_N"/>
    <property type="match status" value="1"/>
</dbReference>
<organism evidence="10 11">
    <name type="scientific">Maledivibacter halophilus</name>
    <dbReference type="NCBI Taxonomy" id="36842"/>
    <lineage>
        <taxon>Bacteria</taxon>
        <taxon>Bacillati</taxon>
        <taxon>Bacillota</taxon>
        <taxon>Clostridia</taxon>
        <taxon>Peptostreptococcales</taxon>
        <taxon>Caminicellaceae</taxon>
        <taxon>Maledivibacter</taxon>
    </lineage>
</organism>
<feature type="domain" description="YetF C-terminal" evidence="8">
    <location>
        <begin position="80"/>
        <end position="214"/>
    </location>
</feature>
<dbReference type="EMBL" id="FUZT01000009">
    <property type="protein sequence ID" value="SKC81672.1"/>
    <property type="molecule type" value="Genomic_DNA"/>
</dbReference>
<keyword evidence="11" id="KW-1185">Reference proteome</keyword>
<name>A0A1T5M0C6_9FIRM</name>
<dbReference type="PANTHER" id="PTHR34582:SF5">
    <property type="entry name" value="UPF0702 TRANSMEMBRANE PROTEIN YETF"/>
    <property type="match status" value="1"/>
</dbReference>